<accession>A0ABW3SLY5</accession>
<keyword evidence="2" id="KW-1185">Reference proteome</keyword>
<protein>
    <submittedName>
        <fullName evidence="1">Uncharacterized protein</fullName>
    </submittedName>
</protein>
<comment type="caution">
    <text evidence="1">The sequence shown here is derived from an EMBL/GenBank/DDBJ whole genome shotgun (WGS) entry which is preliminary data.</text>
</comment>
<sequence>MLKPLLPKPVLFHPLKHHLGYIRKFVRDNTFATEQLLRDALRTIGSSQLDLYLGSLTPEQIAEETILYLQERQLLQPKAYLSYLGTSGYQLLPLSDGSNWTLRWGLAEGRYVHLHPGRYALHTLRVKANHLKTAIAASIACSKYSQPAHVGLLNQVRAEWLELPPIKSYTSEKGLGSIFELVQGL</sequence>
<gene>
    <name evidence="1" type="ORF">ACFQ2O_06640</name>
</gene>
<evidence type="ECO:0000313" key="2">
    <source>
        <dbReference type="Proteomes" id="UP001597094"/>
    </source>
</evidence>
<proteinExistence type="predicted"/>
<dbReference type="EMBL" id="JBHTLD010000041">
    <property type="protein sequence ID" value="MFD1185878.1"/>
    <property type="molecule type" value="Genomic_DNA"/>
</dbReference>
<dbReference type="Proteomes" id="UP001597094">
    <property type="component" value="Unassembled WGS sequence"/>
</dbReference>
<dbReference type="RefSeq" id="WP_377524353.1">
    <property type="nucleotide sequence ID" value="NZ_JBHTLD010000041.1"/>
</dbReference>
<reference evidence="2" key="1">
    <citation type="journal article" date="2019" name="Int. J. Syst. Evol. Microbiol.">
        <title>The Global Catalogue of Microorganisms (GCM) 10K type strain sequencing project: providing services to taxonomists for standard genome sequencing and annotation.</title>
        <authorList>
            <consortium name="The Broad Institute Genomics Platform"/>
            <consortium name="The Broad Institute Genome Sequencing Center for Infectious Disease"/>
            <person name="Wu L."/>
            <person name="Ma J."/>
        </authorList>
    </citation>
    <scope>NUCLEOTIDE SEQUENCE [LARGE SCALE GENOMIC DNA]</scope>
    <source>
        <strain evidence="2">JCM 31319</strain>
    </source>
</reference>
<name>A0ABW3SLY5_9BACT</name>
<evidence type="ECO:0000313" key="1">
    <source>
        <dbReference type="EMBL" id="MFD1185878.1"/>
    </source>
</evidence>
<organism evidence="1 2">
    <name type="scientific">Pontibacter rugosus</name>
    <dbReference type="NCBI Taxonomy" id="1745966"/>
    <lineage>
        <taxon>Bacteria</taxon>
        <taxon>Pseudomonadati</taxon>
        <taxon>Bacteroidota</taxon>
        <taxon>Cytophagia</taxon>
        <taxon>Cytophagales</taxon>
        <taxon>Hymenobacteraceae</taxon>
        <taxon>Pontibacter</taxon>
    </lineage>
</organism>